<evidence type="ECO:0000313" key="1">
    <source>
        <dbReference type="EMBL" id="SDZ79308.1"/>
    </source>
</evidence>
<dbReference type="EMBL" id="FNQR01000001">
    <property type="protein sequence ID" value="SDZ79308.1"/>
    <property type="molecule type" value="Genomic_DNA"/>
</dbReference>
<proteinExistence type="predicted"/>
<dbReference type="Proteomes" id="UP000198584">
    <property type="component" value="Unassembled WGS sequence"/>
</dbReference>
<sequence length="49" mass="5845">MLHRNKNAELFKEVINQLTEGMEKSISNHFHSPEQMKEYLILSFQVLKL</sequence>
<accession>A0A1H3VZ34</accession>
<dbReference type="STRING" id="571932.SAMN05421743_101221"/>
<gene>
    <name evidence="1" type="ORF">SAMN05421743_101221</name>
</gene>
<dbReference type="AlphaFoldDB" id="A0A1H3VZ34"/>
<organism evidence="1 2">
    <name type="scientific">Thalassobacillus cyri</name>
    <dbReference type="NCBI Taxonomy" id="571932"/>
    <lineage>
        <taxon>Bacteria</taxon>
        <taxon>Bacillati</taxon>
        <taxon>Bacillota</taxon>
        <taxon>Bacilli</taxon>
        <taxon>Bacillales</taxon>
        <taxon>Bacillaceae</taxon>
        <taxon>Thalassobacillus</taxon>
    </lineage>
</organism>
<keyword evidence="2" id="KW-1185">Reference proteome</keyword>
<name>A0A1H3VZ34_9BACI</name>
<dbReference type="RefSeq" id="WP_245728692.1">
    <property type="nucleotide sequence ID" value="NZ_FNQR01000001.1"/>
</dbReference>
<protein>
    <submittedName>
        <fullName evidence="1">Uncharacterized protein</fullName>
    </submittedName>
</protein>
<reference evidence="2" key="1">
    <citation type="submission" date="2016-10" db="EMBL/GenBank/DDBJ databases">
        <authorList>
            <person name="Varghese N."/>
            <person name="Submissions S."/>
        </authorList>
    </citation>
    <scope>NUCLEOTIDE SEQUENCE [LARGE SCALE GENOMIC DNA]</scope>
    <source>
        <strain evidence="2">CCM7597</strain>
    </source>
</reference>
<evidence type="ECO:0000313" key="2">
    <source>
        <dbReference type="Proteomes" id="UP000198584"/>
    </source>
</evidence>